<feature type="domain" description="DUF6930" evidence="1">
    <location>
        <begin position="215"/>
        <end position="334"/>
    </location>
</feature>
<dbReference type="Pfam" id="PF23988">
    <property type="entry name" value="DUF7309"/>
    <property type="match status" value="1"/>
</dbReference>
<name>A0A940PGF0_9ENTE</name>
<sequence>MEKNELTEWRALYEIGLKIKALAPWEFTATTDVYTLLMPTRKLPVYLNPIHEGTQESFVGIGIHSTMPDITDLYHFLMQDYDSYTNALAEKSGLFALYGSRKDIFKANYDIIKELGYRFRGDGNWLQFVSFVRGMEPWQITRREVRFMTRCLKLFYDALILVKTEQIIVDFNNFETLITYYDESLKKWQHTVESIDFPEDIDDIVEVEMLGSLLIERLKQRPKTNQIIEVASFFLSTLVKENKSEQGMVPKLCLLVDHHSEMILADSLTETPDDEIRIVVDCVIDYLSENKRPKKIIVAQEDVYHYLLDLCTKVGITLTMEKELPAMDEFFAELS</sequence>
<dbReference type="EMBL" id="JAEEGA010000010">
    <property type="protein sequence ID" value="MBP1042413.1"/>
    <property type="molecule type" value="Genomic_DNA"/>
</dbReference>
<proteinExistence type="predicted"/>
<organism evidence="3 4">
    <name type="scientific">Vagococcus allomyrinae</name>
    <dbReference type="NCBI Taxonomy" id="2794353"/>
    <lineage>
        <taxon>Bacteria</taxon>
        <taxon>Bacillati</taxon>
        <taxon>Bacillota</taxon>
        <taxon>Bacilli</taxon>
        <taxon>Lactobacillales</taxon>
        <taxon>Enterococcaceae</taxon>
        <taxon>Vagococcus</taxon>
    </lineage>
</organism>
<dbReference type="AlphaFoldDB" id="A0A940PGF0"/>
<dbReference type="InterPro" id="IPR055733">
    <property type="entry name" value="DUF7309"/>
</dbReference>
<gene>
    <name evidence="3" type="ORF">I6N95_15445</name>
</gene>
<evidence type="ECO:0000259" key="1">
    <source>
        <dbReference type="Pfam" id="PF22007"/>
    </source>
</evidence>
<reference evidence="3" key="1">
    <citation type="submission" date="2020-12" db="EMBL/GenBank/DDBJ databases">
        <title>Vagococcus allomyrinae sp. nov. and Enterococcus lavae sp. nov., isolated from the larvae of Allomyrina dichotoma.</title>
        <authorList>
            <person name="Lee S.D."/>
        </authorList>
    </citation>
    <scope>NUCLEOTIDE SEQUENCE</scope>
    <source>
        <strain evidence="3">BWB3-3</strain>
    </source>
</reference>
<dbReference type="InterPro" id="IPR054216">
    <property type="entry name" value="DUF6930"/>
</dbReference>
<evidence type="ECO:0000313" key="3">
    <source>
        <dbReference type="EMBL" id="MBP1042413.1"/>
    </source>
</evidence>
<keyword evidence="4" id="KW-1185">Reference proteome</keyword>
<protein>
    <submittedName>
        <fullName evidence="3">Uncharacterized protein</fullName>
    </submittedName>
</protein>
<accession>A0A940PGF0</accession>
<evidence type="ECO:0000259" key="2">
    <source>
        <dbReference type="Pfam" id="PF23988"/>
    </source>
</evidence>
<evidence type="ECO:0000313" key="4">
    <source>
        <dbReference type="Proteomes" id="UP000674938"/>
    </source>
</evidence>
<feature type="domain" description="DUF7309" evidence="2">
    <location>
        <begin position="9"/>
        <end position="177"/>
    </location>
</feature>
<comment type="caution">
    <text evidence="3">The sequence shown here is derived from an EMBL/GenBank/DDBJ whole genome shotgun (WGS) entry which is preliminary data.</text>
</comment>
<dbReference type="RefSeq" id="WP_209529571.1">
    <property type="nucleotide sequence ID" value="NZ_JAEEGA010000010.1"/>
</dbReference>
<dbReference type="Proteomes" id="UP000674938">
    <property type="component" value="Unassembled WGS sequence"/>
</dbReference>
<dbReference type="Pfam" id="PF22007">
    <property type="entry name" value="DUF6930"/>
    <property type="match status" value="1"/>
</dbReference>